<proteinExistence type="inferred from homology"/>
<comment type="similarity">
    <text evidence="1 3">Belongs to the cytochrome P450 family.</text>
</comment>
<dbReference type="Gene3D" id="1.10.630.10">
    <property type="entry name" value="Cytochrome P450"/>
    <property type="match status" value="1"/>
</dbReference>
<evidence type="ECO:0000313" key="7">
    <source>
        <dbReference type="Proteomes" id="UP000004995"/>
    </source>
</evidence>
<dbReference type="Pfam" id="PF00067">
    <property type="entry name" value="p450"/>
    <property type="match status" value="2"/>
</dbReference>
<dbReference type="EnsemblPlants" id="KQK89583">
    <property type="protein sequence ID" value="KQK89583"/>
    <property type="gene ID" value="SETIT_039940mg"/>
</dbReference>
<dbReference type="FunFam" id="1.10.630.10:FF:000163">
    <property type="entry name" value="Geraniol 8-hydroxylase"/>
    <property type="match status" value="1"/>
</dbReference>
<dbReference type="GO" id="GO:0020037">
    <property type="term" value="F:heme binding"/>
    <property type="evidence" value="ECO:0007669"/>
    <property type="project" value="InterPro"/>
</dbReference>
<dbReference type="PRINTS" id="PR00385">
    <property type="entry name" value="P450"/>
</dbReference>
<feature type="binding site" description="axial binding residue" evidence="2">
    <location>
        <position position="404"/>
    </location>
    <ligand>
        <name>heme</name>
        <dbReference type="ChEBI" id="CHEBI:30413"/>
    </ligand>
    <ligandPart>
        <name>Fe</name>
        <dbReference type="ChEBI" id="CHEBI:18248"/>
    </ligandPart>
</feature>
<dbReference type="OMA" id="PELHITH"/>
<evidence type="ECO:0000256" key="1">
    <source>
        <dbReference type="ARBA" id="ARBA00010617"/>
    </source>
</evidence>
<protein>
    <recommendedName>
        <fullName evidence="8">Cytochrome P450</fullName>
    </recommendedName>
</protein>
<dbReference type="GO" id="GO:0016491">
    <property type="term" value="F:oxidoreductase activity"/>
    <property type="evidence" value="ECO:0000318"/>
    <property type="project" value="GO_Central"/>
</dbReference>
<feature type="chain" id="PRO_5010129097" description="Cytochrome P450" evidence="4">
    <location>
        <begin position="26"/>
        <end position="462"/>
    </location>
</feature>
<dbReference type="GO" id="GO:0016705">
    <property type="term" value="F:oxidoreductase activity, acting on paired donors, with incorporation or reduction of molecular oxygen"/>
    <property type="evidence" value="ECO:0007669"/>
    <property type="project" value="InterPro"/>
</dbReference>
<dbReference type="STRING" id="4555.K4AM05"/>
<keyword evidence="2 3" id="KW-0479">Metal-binding</keyword>
<reference evidence="5" key="2">
    <citation type="submission" date="2015-07" db="EMBL/GenBank/DDBJ databases">
        <authorList>
            <person name="Noorani M."/>
        </authorList>
    </citation>
    <scope>NUCLEOTIDE SEQUENCE</scope>
    <source>
        <strain evidence="5">Yugu1</strain>
    </source>
</reference>
<keyword evidence="2 3" id="KW-0408">Iron</keyword>
<dbReference type="SUPFAM" id="SSF48264">
    <property type="entry name" value="Cytochrome P450"/>
    <property type="match status" value="1"/>
</dbReference>
<accession>K4AM05</accession>
<dbReference type="OrthoDB" id="2789670at2759"/>
<keyword evidence="3" id="KW-0503">Monooxygenase</keyword>
<dbReference type="Gramene" id="KQK89583">
    <property type="protein sequence ID" value="KQK89583"/>
    <property type="gene ID" value="SETIT_039940mg"/>
</dbReference>
<dbReference type="Proteomes" id="UP000004995">
    <property type="component" value="Unassembled WGS sequence"/>
</dbReference>
<evidence type="ECO:0000256" key="4">
    <source>
        <dbReference type="SAM" id="SignalP"/>
    </source>
</evidence>
<reference evidence="5 7" key="1">
    <citation type="journal article" date="2012" name="Nat. Biotechnol.">
        <title>Reference genome sequence of the model plant Setaria.</title>
        <authorList>
            <person name="Bennetzen J.L."/>
            <person name="Schmutz J."/>
            <person name="Wang H."/>
            <person name="Percifield R."/>
            <person name="Hawkins J."/>
            <person name="Pontaroli A.C."/>
            <person name="Estep M."/>
            <person name="Feng L."/>
            <person name="Vaughn J.N."/>
            <person name="Grimwood J."/>
            <person name="Jenkins J."/>
            <person name="Barry K."/>
            <person name="Lindquist E."/>
            <person name="Hellsten U."/>
            <person name="Deshpande S."/>
            <person name="Wang X."/>
            <person name="Wu X."/>
            <person name="Mitros T."/>
            <person name="Triplett J."/>
            <person name="Yang X."/>
            <person name="Ye C.Y."/>
            <person name="Mauro-Herrera M."/>
            <person name="Wang L."/>
            <person name="Li P."/>
            <person name="Sharma M."/>
            <person name="Sharma R."/>
            <person name="Ronald P.C."/>
            <person name="Panaud O."/>
            <person name="Kellogg E.A."/>
            <person name="Brutnell T.P."/>
            <person name="Doust A.N."/>
            <person name="Tuskan G.A."/>
            <person name="Rokhsar D."/>
            <person name="Devos K.M."/>
        </authorList>
    </citation>
    <scope>NUCLEOTIDE SEQUENCE [LARGE SCALE GENOMIC DNA]</scope>
    <source>
        <strain evidence="7">cv. Yugu1</strain>
        <strain evidence="5">Yugu1</strain>
    </source>
</reference>
<gene>
    <name evidence="5" type="ORF">SETIT_9G293500v2</name>
</gene>
<dbReference type="InterPro" id="IPR036396">
    <property type="entry name" value="Cyt_P450_sf"/>
</dbReference>
<dbReference type="HOGENOM" id="CLU_001570_4_2_1"/>
<dbReference type="InterPro" id="IPR001128">
    <property type="entry name" value="Cyt_P450"/>
</dbReference>
<sequence length="462" mass="51220">MTELLPWLAWLLALLLAICLLDLLAHPRRGLPPGPYPLPLMGRVHLLGDQPHRSLARLSKIYGPLMSLRLGAVTVVAVSSPEVAREFLQKRDAVFANAARWMRSQHLRREKVEELVDHVGWLARDDVPVDVGGVAFTTALNLISCTVFSRDMTSLDEHGEPNEFREVVLQIMEAAGCPNLSDFFPAFAGAHLQGCRRRAAKVFARLHRVFDAEIYQRQHGREAGEPRRNDFLDLLLDAGESDNNGTAAMLDHDTLRTMLTDIFSAGSDTSSSTVEWVMTELLRNPESMTKVCNELAAVIGSGRIVEESEIGRLPYLQAVIKATFRLHPPAPLLLPRQVEMTTKRMGYTIPKGARVMINAWAMGRDANVWSEPEKFMPGRFLAREVDFKGGDFELIPFGAGCRICPGMPLAIRMVPLVLGSLLNKFKWKLPIDVETNGVDTAEKLGSLTLVKAVPLCAFTTPV</sequence>
<dbReference type="PANTHER" id="PTHR47950">
    <property type="entry name" value="CYTOCHROME P450, FAMILY 76, SUBFAMILY C, POLYPEPTIDE 5-RELATED"/>
    <property type="match status" value="1"/>
</dbReference>
<organism evidence="6 7">
    <name type="scientific">Setaria italica</name>
    <name type="common">Foxtail millet</name>
    <name type="synonym">Panicum italicum</name>
    <dbReference type="NCBI Taxonomy" id="4555"/>
    <lineage>
        <taxon>Eukaryota</taxon>
        <taxon>Viridiplantae</taxon>
        <taxon>Streptophyta</taxon>
        <taxon>Embryophyta</taxon>
        <taxon>Tracheophyta</taxon>
        <taxon>Spermatophyta</taxon>
        <taxon>Magnoliopsida</taxon>
        <taxon>Liliopsida</taxon>
        <taxon>Poales</taxon>
        <taxon>Poaceae</taxon>
        <taxon>PACMAD clade</taxon>
        <taxon>Panicoideae</taxon>
        <taxon>Panicodae</taxon>
        <taxon>Paniceae</taxon>
        <taxon>Cenchrinae</taxon>
        <taxon>Setaria</taxon>
    </lineage>
</organism>
<dbReference type="InterPro" id="IPR002401">
    <property type="entry name" value="Cyt_P450_E_grp-I"/>
</dbReference>
<evidence type="ECO:0000313" key="6">
    <source>
        <dbReference type="EnsemblPlants" id="KQK89583"/>
    </source>
</evidence>
<feature type="signal peptide" evidence="4">
    <location>
        <begin position="1"/>
        <end position="25"/>
    </location>
</feature>
<evidence type="ECO:0000256" key="2">
    <source>
        <dbReference type="PIRSR" id="PIRSR602401-1"/>
    </source>
</evidence>
<keyword evidence="7" id="KW-1185">Reference proteome</keyword>
<dbReference type="PRINTS" id="PR00463">
    <property type="entry name" value="EP450I"/>
</dbReference>
<dbReference type="EMBL" id="CM003536">
    <property type="protein sequence ID" value="RCV43426.1"/>
    <property type="molecule type" value="Genomic_DNA"/>
</dbReference>
<keyword evidence="2 3" id="KW-0349">Heme</keyword>
<dbReference type="InterPro" id="IPR017972">
    <property type="entry name" value="Cyt_P450_CS"/>
</dbReference>
<name>K4AM05_SETIT</name>
<dbReference type="GO" id="GO:0005506">
    <property type="term" value="F:iron ion binding"/>
    <property type="evidence" value="ECO:0007669"/>
    <property type="project" value="InterPro"/>
</dbReference>
<keyword evidence="4" id="KW-0732">Signal</keyword>
<dbReference type="eggNOG" id="KOG0156">
    <property type="taxonomic scope" value="Eukaryota"/>
</dbReference>
<evidence type="ECO:0008006" key="8">
    <source>
        <dbReference type="Google" id="ProtNLM"/>
    </source>
</evidence>
<dbReference type="PANTHER" id="PTHR47950:SF48">
    <property type="entry name" value="CYTOCHROME P450 FAMILY PROTEIN, EXPRESSED"/>
    <property type="match status" value="1"/>
</dbReference>
<dbReference type="PROSITE" id="PS00086">
    <property type="entry name" value="CYTOCHROME_P450"/>
    <property type="match status" value="1"/>
</dbReference>
<keyword evidence="3" id="KW-0560">Oxidoreductase</keyword>
<reference evidence="6" key="3">
    <citation type="submission" date="2018-08" db="UniProtKB">
        <authorList>
            <consortium name="EnsemblPlants"/>
        </authorList>
    </citation>
    <scope>IDENTIFICATION</scope>
    <source>
        <strain evidence="6">Yugu1</strain>
    </source>
</reference>
<dbReference type="AlphaFoldDB" id="K4AM05"/>
<dbReference type="EMBL" id="AGNK02005770">
    <property type="status" value="NOT_ANNOTATED_CDS"/>
    <property type="molecule type" value="Genomic_DNA"/>
</dbReference>
<comment type="cofactor">
    <cofactor evidence="2">
        <name>heme</name>
        <dbReference type="ChEBI" id="CHEBI:30413"/>
    </cofactor>
</comment>
<evidence type="ECO:0000313" key="5">
    <source>
        <dbReference type="EMBL" id="RCV43426.1"/>
    </source>
</evidence>
<evidence type="ECO:0000256" key="3">
    <source>
        <dbReference type="RuleBase" id="RU000461"/>
    </source>
</evidence>
<dbReference type="GO" id="GO:0004497">
    <property type="term" value="F:monooxygenase activity"/>
    <property type="evidence" value="ECO:0007669"/>
    <property type="project" value="UniProtKB-KW"/>
</dbReference>